<protein>
    <submittedName>
        <fullName evidence="4">TPM domain-containing protein</fullName>
    </submittedName>
</protein>
<name>A0A544SZU2_9BACI</name>
<dbReference type="PANTHER" id="PTHR30373">
    <property type="entry name" value="UPF0603 PROTEIN YGCG"/>
    <property type="match status" value="1"/>
</dbReference>
<feature type="chain" id="PRO_5021941646" evidence="2">
    <location>
        <begin position="25"/>
        <end position="274"/>
    </location>
</feature>
<dbReference type="OrthoDB" id="9810918at2"/>
<feature type="signal peptide" evidence="2">
    <location>
        <begin position="1"/>
        <end position="24"/>
    </location>
</feature>
<organism evidence="4 5">
    <name type="scientific">Psychrobacillus lasiicapitis</name>
    <dbReference type="NCBI Taxonomy" id="1636719"/>
    <lineage>
        <taxon>Bacteria</taxon>
        <taxon>Bacillati</taxon>
        <taxon>Bacillota</taxon>
        <taxon>Bacilli</taxon>
        <taxon>Bacillales</taxon>
        <taxon>Bacillaceae</taxon>
        <taxon>Psychrobacillus</taxon>
    </lineage>
</organism>
<comment type="caution">
    <text evidence="4">The sequence shown here is derived from an EMBL/GenBank/DDBJ whole genome shotgun (WGS) entry which is preliminary data.</text>
</comment>
<dbReference type="InterPro" id="IPR007621">
    <property type="entry name" value="TPM_dom"/>
</dbReference>
<evidence type="ECO:0000313" key="5">
    <source>
        <dbReference type="Proteomes" id="UP000317316"/>
    </source>
</evidence>
<evidence type="ECO:0000259" key="3">
    <source>
        <dbReference type="Pfam" id="PF04536"/>
    </source>
</evidence>
<accession>A0A544SZU2</accession>
<dbReference type="EMBL" id="VDGH01000010">
    <property type="protein sequence ID" value="TQR10670.1"/>
    <property type="molecule type" value="Genomic_DNA"/>
</dbReference>
<feature type="domain" description="TPM" evidence="3">
    <location>
        <begin position="38"/>
        <end position="164"/>
    </location>
</feature>
<evidence type="ECO:0000256" key="2">
    <source>
        <dbReference type="SAM" id="SignalP"/>
    </source>
</evidence>
<gene>
    <name evidence="4" type="ORF">FG382_16480</name>
</gene>
<keyword evidence="1" id="KW-0472">Membrane</keyword>
<dbReference type="Gene3D" id="3.10.310.50">
    <property type="match status" value="1"/>
</dbReference>
<keyword evidence="5" id="KW-1185">Reference proteome</keyword>
<keyword evidence="1" id="KW-0812">Transmembrane</keyword>
<dbReference type="Pfam" id="PF04536">
    <property type="entry name" value="TPM_phosphatase"/>
    <property type="match status" value="1"/>
</dbReference>
<keyword evidence="2" id="KW-0732">Signal</keyword>
<proteinExistence type="predicted"/>
<keyword evidence="1" id="KW-1133">Transmembrane helix</keyword>
<dbReference type="AlphaFoldDB" id="A0A544SZU2"/>
<evidence type="ECO:0000256" key="1">
    <source>
        <dbReference type="SAM" id="Phobius"/>
    </source>
</evidence>
<reference evidence="4 5" key="1">
    <citation type="submission" date="2019-05" db="EMBL/GenBank/DDBJ databases">
        <title>Psychrobacillus vulpis sp. nov., a new species isolated from feces of a red fox that inhabits in The Tablas de Daimiel Natural Park, Albacete, Spain.</title>
        <authorList>
            <person name="Rodriguez M."/>
            <person name="Reina J.C."/>
            <person name="Bejar V."/>
            <person name="Llamas I."/>
        </authorList>
    </citation>
    <scope>NUCLEOTIDE SEQUENCE [LARGE SCALE GENOMIC DNA]</scope>
    <source>
        <strain evidence="4 5">NEAU-3TGS17</strain>
    </source>
</reference>
<sequence length="274" mass="28586">MKKVARLLLAALLLFLFVPIVAVAASDIPKPIPGESYVQDYEGFLSEKTKQEVEALGLKLDKATGSQIVVMIINSLNGQDVNQFSVDVIREFGIGDKEKNNGVLFVIETDPTKQDNRDVYIAVGQGLEGALPDGKLGRILDDYTYPYLEQGAVDDAVLSTYQVLYNEVATEYGWDGELEEPKDPAASGGGFSFSTIIIVIFVIYMIITIITGGRGGGGGRPGSGGRRSSTRMFGPGSFGGGFGGFGGSGGRSSGGGFGGFGGGSSGGGGAGRKW</sequence>
<dbReference type="Proteomes" id="UP000317316">
    <property type="component" value="Unassembled WGS sequence"/>
</dbReference>
<dbReference type="PANTHER" id="PTHR30373:SF2">
    <property type="entry name" value="UPF0603 PROTEIN YGCG"/>
    <property type="match status" value="1"/>
</dbReference>
<feature type="transmembrane region" description="Helical" evidence="1">
    <location>
        <begin position="191"/>
        <end position="210"/>
    </location>
</feature>
<dbReference type="RefSeq" id="WP_142539990.1">
    <property type="nucleotide sequence ID" value="NZ_BMIE01000008.1"/>
</dbReference>
<evidence type="ECO:0000313" key="4">
    <source>
        <dbReference type="EMBL" id="TQR10670.1"/>
    </source>
</evidence>